<organism evidence="2 3">
    <name type="scientific">Streptomyces canarius</name>
    <dbReference type="NCBI Taxonomy" id="285453"/>
    <lineage>
        <taxon>Bacteria</taxon>
        <taxon>Bacillati</taxon>
        <taxon>Actinomycetota</taxon>
        <taxon>Actinomycetes</taxon>
        <taxon>Kitasatosporales</taxon>
        <taxon>Streptomycetaceae</taxon>
        <taxon>Streptomyces</taxon>
    </lineage>
</organism>
<dbReference type="EMBL" id="BMVN01000003">
    <property type="protein sequence ID" value="GHA10414.1"/>
    <property type="molecule type" value="Genomic_DNA"/>
</dbReference>
<evidence type="ECO:0000313" key="2">
    <source>
        <dbReference type="EMBL" id="GHA10414.1"/>
    </source>
</evidence>
<comment type="caution">
    <text evidence="2">The sequence shown here is derived from an EMBL/GenBank/DDBJ whole genome shotgun (WGS) entry which is preliminary data.</text>
</comment>
<evidence type="ECO:0000256" key="1">
    <source>
        <dbReference type="SAM" id="MobiDB-lite"/>
    </source>
</evidence>
<sequence length="103" mass="10783">MAELAGACYLTLPGTVAQHSPHVSPATQAWVATAHHKAFTAEAEAALRAVDELSTDDARALLEDTLDHWMGARSTVLYMFKGGGHGDIPPGRQPAGPQPPSPS</sequence>
<dbReference type="Proteomes" id="UP000653644">
    <property type="component" value="Unassembled WGS sequence"/>
</dbReference>
<feature type="region of interest" description="Disordered" evidence="1">
    <location>
        <begin position="82"/>
        <end position="103"/>
    </location>
</feature>
<keyword evidence="3" id="KW-1185">Reference proteome</keyword>
<protein>
    <submittedName>
        <fullName evidence="2">Uncharacterized protein</fullName>
    </submittedName>
</protein>
<proteinExistence type="predicted"/>
<evidence type="ECO:0000313" key="3">
    <source>
        <dbReference type="Proteomes" id="UP000653644"/>
    </source>
</evidence>
<accession>A0ABQ3CGA8</accession>
<reference evidence="3" key="1">
    <citation type="journal article" date="2019" name="Int. J. Syst. Evol. Microbiol.">
        <title>The Global Catalogue of Microorganisms (GCM) 10K type strain sequencing project: providing services to taxonomists for standard genome sequencing and annotation.</title>
        <authorList>
            <consortium name="The Broad Institute Genomics Platform"/>
            <consortium name="The Broad Institute Genome Sequencing Center for Infectious Disease"/>
            <person name="Wu L."/>
            <person name="Ma J."/>
        </authorList>
    </citation>
    <scope>NUCLEOTIDE SEQUENCE [LARGE SCALE GENOMIC DNA]</scope>
    <source>
        <strain evidence="3">JCM 4733</strain>
    </source>
</reference>
<name>A0ABQ3CGA8_9ACTN</name>
<gene>
    <name evidence="2" type="ORF">GCM10010345_13960</name>
</gene>